<evidence type="ECO:0000313" key="1">
    <source>
        <dbReference type="EMBL" id="KAJ1913952.1"/>
    </source>
</evidence>
<dbReference type="InterPro" id="IPR006439">
    <property type="entry name" value="HAD-SF_hydro_IA"/>
</dbReference>
<dbReference type="Gene3D" id="3.40.50.1000">
    <property type="entry name" value="HAD superfamily/HAD-like"/>
    <property type="match status" value="1"/>
</dbReference>
<dbReference type="InterPro" id="IPR036412">
    <property type="entry name" value="HAD-like_sf"/>
</dbReference>
<keyword evidence="2" id="KW-1185">Reference proteome</keyword>
<accession>A0A9W8DQE4</accession>
<dbReference type="AlphaFoldDB" id="A0A9W8DQE4"/>
<dbReference type="Pfam" id="PF00702">
    <property type="entry name" value="Hydrolase"/>
    <property type="match status" value="1"/>
</dbReference>
<dbReference type="PANTHER" id="PTHR18901:SF38">
    <property type="entry name" value="PSEUDOURIDINE-5'-PHOSPHATASE"/>
    <property type="match status" value="1"/>
</dbReference>
<reference evidence="1" key="1">
    <citation type="submission" date="2022-07" db="EMBL/GenBank/DDBJ databases">
        <title>Phylogenomic reconstructions and comparative analyses of Kickxellomycotina fungi.</title>
        <authorList>
            <person name="Reynolds N.K."/>
            <person name="Stajich J.E."/>
            <person name="Barry K."/>
            <person name="Grigoriev I.V."/>
            <person name="Crous P."/>
            <person name="Smith M.E."/>
        </authorList>
    </citation>
    <scope>NUCLEOTIDE SEQUENCE</scope>
    <source>
        <strain evidence="1">NBRC 100468</strain>
    </source>
</reference>
<comment type="caution">
    <text evidence="1">The sequence shown here is derived from an EMBL/GenBank/DDBJ whole genome shotgun (WGS) entry which is preliminary data.</text>
</comment>
<gene>
    <name evidence="1" type="ORF">H4219_004987</name>
</gene>
<dbReference type="EMBL" id="JANBPU010000228">
    <property type="protein sequence ID" value="KAJ1913952.1"/>
    <property type="molecule type" value="Genomic_DNA"/>
</dbReference>
<dbReference type="GO" id="GO:0016791">
    <property type="term" value="F:phosphatase activity"/>
    <property type="evidence" value="ECO:0007669"/>
    <property type="project" value="TreeGrafter"/>
</dbReference>
<name>A0A9W8DQE4_9FUNG</name>
<protein>
    <submittedName>
        <fullName evidence="1">Uncharacterized protein</fullName>
    </submittedName>
</protein>
<sequence length="202" mass="22419">MVTAHNFPKISACIFDMDGLLLDTEDLYTQATNAILAPYGKTLIPRVKTLMMGRDNRTSTDILIRELGLDITFEEYDGMAMEMKIATGSHREMFEIKTANHKDVFNLFGHVVCGDDPAVKKSKPAPDCFLVALKRFSNPPPPEEIIVFEDAVNGVCAGTTAGMNAKSRFTSQEVIDKNEYGAIEILKSLEDFDPKKYGLPAY</sequence>
<dbReference type="Gene3D" id="1.10.150.240">
    <property type="entry name" value="Putative phosphatase, domain 2"/>
    <property type="match status" value="1"/>
</dbReference>
<dbReference type="PANTHER" id="PTHR18901">
    <property type="entry name" value="2-DEOXYGLUCOSE-6-PHOSPHATE PHOSPHATASE 2"/>
    <property type="match status" value="1"/>
</dbReference>
<dbReference type="InterPro" id="IPR023198">
    <property type="entry name" value="PGP-like_dom2"/>
</dbReference>
<dbReference type="SUPFAM" id="SSF56784">
    <property type="entry name" value="HAD-like"/>
    <property type="match status" value="1"/>
</dbReference>
<dbReference type="Proteomes" id="UP001150538">
    <property type="component" value="Unassembled WGS sequence"/>
</dbReference>
<dbReference type="NCBIfam" id="TIGR01509">
    <property type="entry name" value="HAD-SF-IA-v3"/>
    <property type="match status" value="1"/>
</dbReference>
<dbReference type="InterPro" id="IPR023214">
    <property type="entry name" value="HAD_sf"/>
</dbReference>
<dbReference type="OrthoDB" id="40579at2759"/>
<organism evidence="1 2">
    <name type="scientific">Mycoemilia scoparia</name>
    <dbReference type="NCBI Taxonomy" id="417184"/>
    <lineage>
        <taxon>Eukaryota</taxon>
        <taxon>Fungi</taxon>
        <taxon>Fungi incertae sedis</taxon>
        <taxon>Zoopagomycota</taxon>
        <taxon>Kickxellomycotina</taxon>
        <taxon>Kickxellomycetes</taxon>
        <taxon>Kickxellales</taxon>
        <taxon>Kickxellaceae</taxon>
        <taxon>Mycoemilia</taxon>
    </lineage>
</organism>
<evidence type="ECO:0000313" key="2">
    <source>
        <dbReference type="Proteomes" id="UP001150538"/>
    </source>
</evidence>
<proteinExistence type="predicted"/>